<dbReference type="NCBIfam" id="TIGR00756">
    <property type="entry name" value="PPR"/>
    <property type="match status" value="7"/>
</dbReference>
<dbReference type="Pfam" id="PF13041">
    <property type="entry name" value="PPR_2"/>
    <property type="match status" value="3"/>
</dbReference>
<evidence type="ECO:0000256" key="4">
    <source>
        <dbReference type="PROSITE-ProRule" id="PRU00708"/>
    </source>
</evidence>
<dbReference type="FunFam" id="1.25.40.10:FF:001971">
    <property type="entry name" value="Pentatricopeptide repeat-containing protein At1g04840"/>
    <property type="match status" value="1"/>
</dbReference>
<keyword evidence="2" id="KW-0677">Repeat</keyword>
<dbReference type="FunFam" id="1.25.40.10:FF:000366">
    <property type="entry name" value="Pentatricopeptide (PPR) repeat-containing protein"/>
    <property type="match status" value="1"/>
</dbReference>
<feature type="repeat" description="PPR" evidence="4">
    <location>
        <begin position="401"/>
        <end position="435"/>
    </location>
</feature>
<dbReference type="FunFam" id="1.25.40.10:FF:000565">
    <property type="entry name" value="Pentatricopeptide repeat-containing protein"/>
    <property type="match status" value="1"/>
</dbReference>
<dbReference type="Pfam" id="PF01535">
    <property type="entry name" value="PPR"/>
    <property type="match status" value="5"/>
</dbReference>
<dbReference type="InterPro" id="IPR046848">
    <property type="entry name" value="E_motif"/>
</dbReference>
<dbReference type="InterPro" id="IPR002885">
    <property type="entry name" value="PPR_rpt"/>
</dbReference>
<dbReference type="GO" id="GO:0009451">
    <property type="term" value="P:RNA modification"/>
    <property type="evidence" value="ECO:0007669"/>
    <property type="project" value="InterPro"/>
</dbReference>
<proteinExistence type="inferred from homology"/>
<evidence type="ECO:0000256" key="1">
    <source>
        <dbReference type="ARBA" id="ARBA00006643"/>
    </source>
</evidence>
<protein>
    <submittedName>
        <fullName evidence="6">Pentatricopeptide repeat-containing protein</fullName>
    </submittedName>
</protein>
<feature type="repeat" description="PPR" evidence="4">
    <location>
        <begin position="197"/>
        <end position="231"/>
    </location>
</feature>
<dbReference type="Pfam" id="PF14432">
    <property type="entry name" value="DYW_deaminase"/>
    <property type="match status" value="1"/>
</dbReference>
<dbReference type="FunFam" id="1.25.40.10:FF:000031">
    <property type="entry name" value="Pentatricopeptide repeat-containing protein mitochondrial"/>
    <property type="match status" value="1"/>
</dbReference>
<reference evidence="6 7" key="1">
    <citation type="journal article" date="2018" name="PLoS Genet.">
        <title>Population sequencing reveals clonal diversity and ancestral inbreeding in the grapevine cultivar Chardonnay.</title>
        <authorList>
            <person name="Roach M.J."/>
            <person name="Johnson D.L."/>
            <person name="Bohlmann J."/>
            <person name="van Vuuren H.J."/>
            <person name="Jones S.J."/>
            <person name="Pretorius I.S."/>
            <person name="Schmidt S.A."/>
            <person name="Borneman A.R."/>
        </authorList>
    </citation>
    <scope>NUCLEOTIDE SEQUENCE [LARGE SCALE GENOMIC DNA]</scope>
    <source>
        <strain evidence="7">cv. Chardonnay</strain>
        <tissue evidence="6">Leaf</tissue>
    </source>
</reference>
<name>A0A438J6H8_VITVI</name>
<keyword evidence="3" id="KW-0809">Transit peptide</keyword>
<dbReference type="InterPro" id="IPR046960">
    <property type="entry name" value="PPR_At4g14850-like_plant"/>
</dbReference>
<dbReference type="FunFam" id="1.25.40.10:FF:000462">
    <property type="entry name" value="Pentatricopeptide repeat-containing protein, chloroplastic"/>
    <property type="match status" value="1"/>
</dbReference>
<feature type="repeat" description="PPR" evidence="4">
    <location>
        <begin position="267"/>
        <end position="297"/>
    </location>
</feature>
<gene>
    <name evidence="6" type="primary">EMB2758_0</name>
    <name evidence="6" type="ORF">CK203_023323</name>
</gene>
<dbReference type="PANTHER" id="PTHR47926:SF500">
    <property type="entry name" value="REPEAT-CONTAINING PROTEIN, PUTATIVE-RELATED"/>
    <property type="match status" value="1"/>
</dbReference>
<evidence type="ECO:0000259" key="5">
    <source>
        <dbReference type="Pfam" id="PF14432"/>
    </source>
</evidence>
<feature type="repeat" description="PPR" evidence="4">
    <location>
        <begin position="298"/>
        <end position="332"/>
    </location>
</feature>
<dbReference type="AlphaFoldDB" id="A0A438J6H8"/>
<comment type="caution">
    <text evidence="6">The sequence shown here is derived from an EMBL/GenBank/DDBJ whole genome shotgun (WGS) entry which is preliminary data.</text>
</comment>
<dbReference type="InterPro" id="IPR032867">
    <property type="entry name" value="DYW_dom"/>
</dbReference>
<dbReference type="PROSITE" id="PS51375">
    <property type="entry name" value="PPR"/>
    <property type="match status" value="6"/>
</dbReference>
<dbReference type="GO" id="GO:0003723">
    <property type="term" value="F:RNA binding"/>
    <property type="evidence" value="ECO:0007669"/>
    <property type="project" value="InterPro"/>
</dbReference>
<feature type="domain" description="DYW" evidence="5">
    <location>
        <begin position="615"/>
        <end position="707"/>
    </location>
</feature>
<evidence type="ECO:0000256" key="2">
    <source>
        <dbReference type="ARBA" id="ARBA00022737"/>
    </source>
</evidence>
<comment type="similarity">
    <text evidence="1">Belongs to the PPR family. PCMP-H subfamily.</text>
</comment>
<feature type="repeat" description="PPR" evidence="4">
    <location>
        <begin position="96"/>
        <end position="130"/>
    </location>
</feature>
<dbReference type="InterPro" id="IPR011990">
    <property type="entry name" value="TPR-like_helical_dom_sf"/>
</dbReference>
<organism evidence="6 7">
    <name type="scientific">Vitis vinifera</name>
    <name type="common">Grape</name>
    <dbReference type="NCBI Taxonomy" id="29760"/>
    <lineage>
        <taxon>Eukaryota</taxon>
        <taxon>Viridiplantae</taxon>
        <taxon>Streptophyta</taxon>
        <taxon>Embryophyta</taxon>
        <taxon>Tracheophyta</taxon>
        <taxon>Spermatophyta</taxon>
        <taxon>Magnoliopsida</taxon>
        <taxon>eudicotyledons</taxon>
        <taxon>Gunneridae</taxon>
        <taxon>Pentapetalae</taxon>
        <taxon>rosids</taxon>
        <taxon>Vitales</taxon>
        <taxon>Vitaceae</taxon>
        <taxon>Viteae</taxon>
        <taxon>Vitis</taxon>
    </lineage>
</organism>
<sequence length="707" mass="79367">MEGLKSRALHHFSHTHKVLALPSLHHFYDHLLQCCTSLTTLKLIHSSLSTRGFLLHTPHFLARLIILYSKLGDLHSARTLFDHRHHHHHGHTQAPNSFLCNTMLRAYANAGRSYEAIDLYIYMQRMGVGVNNFTYPFVLKVCASELGAVFGEVVHGQVVRTGFGSDLFVEAALVDMYAKCGEIGDAHEVFDRMLIRDVVCWTAMITLYEQAERPLKALMLFQKMQEEGFLGDEITAISVASAVGQLGDGRMAISVHGYAVLNGFIGDVSVGNSIVGMYAKCGNVERARLVFDRMEERNGISWNSMLSGYTQNGRPTDALSLFNQMQASECDPNPVTALIMVSACSYLGSKHLGRKLHNFVISSKMDIDTTLRNAIMDMYMKCGDLDTAVEMFNNCEPGERDVSSWNVLISGYGVHGHGKEALELFSRMQVEGVEPNDITFTSILSACSHAGLIDEGRKCFADMTKLSVRPEMKHYACMVDMLGRAGFLNEAFRLIKKIPSRPSDEVWGALLLACRIHGNTELGEIAANNLFQLEPEHTGYYVLMSNIYAASNKWKEVEMVRQNMKSRGLKKPAAFSVIEFGTEVHGFHTADQSSPYYREVYRKVESLAIEMKMVGYVPDLSCVLHDVEPEDKEHLLNYHSEKLAVAFGIMKMDQGMPIQVTKNLRVCSDCHWAFKFISSIYGRKIIVRDGNRFHHFQGGRCSCGDYW</sequence>
<dbReference type="PANTHER" id="PTHR47926">
    <property type="entry name" value="PENTATRICOPEPTIDE REPEAT-CONTAINING PROTEIN"/>
    <property type="match status" value="1"/>
</dbReference>
<dbReference type="EMBL" id="QGNW01000060">
    <property type="protein sequence ID" value="RVX04516.1"/>
    <property type="molecule type" value="Genomic_DNA"/>
</dbReference>
<dbReference type="Proteomes" id="UP000288805">
    <property type="component" value="Unassembled WGS sequence"/>
</dbReference>
<dbReference type="GO" id="GO:0008270">
    <property type="term" value="F:zinc ion binding"/>
    <property type="evidence" value="ECO:0007669"/>
    <property type="project" value="InterPro"/>
</dbReference>
<dbReference type="Gene3D" id="1.25.40.10">
    <property type="entry name" value="Tetratricopeptide repeat domain"/>
    <property type="match status" value="4"/>
</dbReference>
<evidence type="ECO:0000313" key="7">
    <source>
        <dbReference type="Proteomes" id="UP000288805"/>
    </source>
</evidence>
<accession>A0A438J6H8</accession>
<evidence type="ECO:0000256" key="3">
    <source>
        <dbReference type="ARBA" id="ARBA00022946"/>
    </source>
</evidence>
<feature type="repeat" description="PPR" evidence="4">
    <location>
        <begin position="436"/>
        <end position="470"/>
    </location>
</feature>
<evidence type="ECO:0000313" key="6">
    <source>
        <dbReference type="EMBL" id="RVX04516.1"/>
    </source>
</evidence>
<dbReference type="Pfam" id="PF20431">
    <property type="entry name" value="E_motif"/>
    <property type="match status" value="1"/>
</dbReference>